<evidence type="ECO:0000256" key="1">
    <source>
        <dbReference type="ARBA" id="ARBA00022857"/>
    </source>
</evidence>
<dbReference type="GO" id="GO:0016491">
    <property type="term" value="F:oxidoreductase activity"/>
    <property type="evidence" value="ECO:0007669"/>
    <property type="project" value="UniProtKB-KW"/>
</dbReference>
<gene>
    <name evidence="4" type="ORF">PENSTE_c021G08586</name>
</gene>
<organism evidence="4 5">
    <name type="scientific">Penicillium steckii</name>
    <dbReference type="NCBI Taxonomy" id="303698"/>
    <lineage>
        <taxon>Eukaryota</taxon>
        <taxon>Fungi</taxon>
        <taxon>Dikarya</taxon>
        <taxon>Ascomycota</taxon>
        <taxon>Pezizomycotina</taxon>
        <taxon>Eurotiomycetes</taxon>
        <taxon>Eurotiomycetidae</taxon>
        <taxon>Eurotiales</taxon>
        <taxon>Aspergillaceae</taxon>
        <taxon>Penicillium</taxon>
    </lineage>
</organism>
<accession>A0A1V6STG8</accession>
<proteinExistence type="predicted"/>
<evidence type="ECO:0000256" key="2">
    <source>
        <dbReference type="ARBA" id="ARBA00023002"/>
    </source>
</evidence>
<reference evidence="5" key="1">
    <citation type="journal article" date="2017" name="Nat. Microbiol.">
        <title>Global analysis of biosynthetic gene clusters reveals vast potential of secondary metabolite production in Penicillium species.</title>
        <authorList>
            <person name="Nielsen J.C."/>
            <person name="Grijseels S."/>
            <person name="Prigent S."/>
            <person name="Ji B."/>
            <person name="Dainat J."/>
            <person name="Nielsen K.F."/>
            <person name="Frisvad J.C."/>
            <person name="Workman M."/>
            <person name="Nielsen J."/>
        </authorList>
    </citation>
    <scope>NUCLEOTIDE SEQUENCE [LARGE SCALE GENOMIC DNA]</scope>
    <source>
        <strain evidence="5">IBT 24891</strain>
    </source>
</reference>
<dbReference type="OrthoDB" id="419598at2759"/>
<dbReference type="PANTHER" id="PTHR47706">
    <property type="entry name" value="NMRA-LIKE FAMILY PROTEIN"/>
    <property type="match status" value="1"/>
</dbReference>
<dbReference type="CDD" id="cd05259">
    <property type="entry name" value="PCBER_SDR_a"/>
    <property type="match status" value="1"/>
</dbReference>
<keyword evidence="2" id="KW-0560">Oxidoreductase</keyword>
<feature type="domain" description="NmrA-like" evidence="3">
    <location>
        <begin position="5"/>
        <end position="252"/>
    </location>
</feature>
<keyword evidence="5" id="KW-1185">Reference proteome</keyword>
<protein>
    <recommendedName>
        <fullName evidence="3">NmrA-like domain-containing protein</fullName>
    </recommendedName>
</protein>
<sequence>MAPTRVALVGAAGQTGSSIVEGLLEAGDQFSIVALTRPSSITKPANGNLKDRGVEIRSFDLSGPEEPLVEALRDIDVLICAIAATDQEAQIPLATAAKKAQVKRFVPCAFITVAPPGRMMLRDWKEDIYNHIKRIHLPYTIIDVGWWYQISYPRLPSGKIDYVAMNVPTLIGDGNVPSALTDLRDIGRYVAKIVVDERTLNKYFLAYDELLTPNQVVEELERLSGDTIPREYLSEQTLREKIETASKLYETDLSQAFLKASAEYMLSWGINGDNTPDNAKYLGYLTCKELYPDFQSISYTSYLQEVLDGEAKPVYEDNEEIRSLTISLRESMDGKA</sequence>
<evidence type="ECO:0000313" key="5">
    <source>
        <dbReference type="Proteomes" id="UP000191285"/>
    </source>
</evidence>
<dbReference type="InterPro" id="IPR008030">
    <property type="entry name" value="NmrA-like"/>
</dbReference>
<keyword evidence="1" id="KW-0521">NADP</keyword>
<evidence type="ECO:0000313" key="4">
    <source>
        <dbReference type="EMBL" id="OQE17326.1"/>
    </source>
</evidence>
<dbReference type="EMBL" id="MLKD01000021">
    <property type="protein sequence ID" value="OQE17326.1"/>
    <property type="molecule type" value="Genomic_DNA"/>
</dbReference>
<dbReference type="Pfam" id="PF05368">
    <property type="entry name" value="NmrA"/>
    <property type="match status" value="1"/>
</dbReference>
<comment type="caution">
    <text evidence="4">The sequence shown here is derived from an EMBL/GenBank/DDBJ whole genome shotgun (WGS) entry which is preliminary data.</text>
</comment>
<dbReference type="InterPro" id="IPR045312">
    <property type="entry name" value="PCBER-like"/>
</dbReference>
<name>A0A1V6STG8_9EURO</name>
<dbReference type="InterPro" id="IPR051609">
    <property type="entry name" value="NmrA/Isoflavone_reductase-like"/>
</dbReference>
<dbReference type="Gene3D" id="3.90.25.10">
    <property type="entry name" value="UDP-galactose 4-epimerase, domain 1"/>
    <property type="match status" value="1"/>
</dbReference>
<dbReference type="STRING" id="303698.A0A1V6STG8"/>
<dbReference type="PANTHER" id="PTHR47706:SF9">
    <property type="entry name" value="NMRA-LIKE DOMAIN-CONTAINING PROTEIN-RELATED"/>
    <property type="match status" value="1"/>
</dbReference>
<dbReference type="InterPro" id="IPR036291">
    <property type="entry name" value="NAD(P)-bd_dom_sf"/>
</dbReference>
<dbReference type="AlphaFoldDB" id="A0A1V6STG8"/>
<dbReference type="Proteomes" id="UP000191285">
    <property type="component" value="Unassembled WGS sequence"/>
</dbReference>
<evidence type="ECO:0000259" key="3">
    <source>
        <dbReference type="Pfam" id="PF05368"/>
    </source>
</evidence>
<dbReference type="Gene3D" id="3.40.50.720">
    <property type="entry name" value="NAD(P)-binding Rossmann-like Domain"/>
    <property type="match status" value="1"/>
</dbReference>
<dbReference type="SUPFAM" id="SSF51735">
    <property type="entry name" value="NAD(P)-binding Rossmann-fold domains"/>
    <property type="match status" value="1"/>
</dbReference>